<dbReference type="AlphaFoldDB" id="A0A2H0XEW2"/>
<proteinExistence type="predicted"/>
<sequence length="172" mass="19489">MLKQDRKLFHTADLAVLFGVNSKNTLYKALSRLVAKKSLYSIYKGMYSTSPIADYNPQVLGAFALNTYCYLSTESTLFNNGIINQPPSKLTFLSKFNKNIQIDGISIVSRKLRNKFLYNTAGVTLNQDGVFIASIERAICDMLYFSPNYYFDNSKSVDWGKVKEIKKEVGFV</sequence>
<comment type="caution">
    <text evidence="1">The sequence shown here is derived from an EMBL/GenBank/DDBJ whole genome shotgun (WGS) entry which is preliminary data.</text>
</comment>
<gene>
    <name evidence="1" type="ORF">COT50_00615</name>
</gene>
<evidence type="ECO:0000313" key="1">
    <source>
        <dbReference type="EMBL" id="PIS22689.1"/>
    </source>
</evidence>
<reference evidence="2" key="1">
    <citation type="submission" date="2017-09" db="EMBL/GenBank/DDBJ databases">
        <title>Depth-based differentiation of microbial function through sediment-hosted aquifers and enrichment of novel symbionts in the deep terrestrial subsurface.</title>
        <authorList>
            <person name="Probst A.J."/>
            <person name="Ladd B."/>
            <person name="Jarett J.K."/>
            <person name="Geller-Mcgrath D.E."/>
            <person name="Sieber C.M.K."/>
            <person name="Emerson J.B."/>
            <person name="Anantharaman K."/>
            <person name="Thomas B.C."/>
            <person name="Malmstrom R."/>
            <person name="Stieglmeier M."/>
            <person name="Klingl A."/>
            <person name="Woyke T."/>
            <person name="Ryan C.M."/>
            <person name="Banfield J.F."/>
        </authorList>
    </citation>
    <scope>NUCLEOTIDE SEQUENCE [LARGE SCALE GENOMIC DNA]</scope>
</reference>
<organism evidence="1 2">
    <name type="scientific">candidate division WWE3 bacterium CG08_land_8_20_14_0_20_41_10</name>
    <dbReference type="NCBI Taxonomy" id="1975085"/>
    <lineage>
        <taxon>Bacteria</taxon>
        <taxon>Katanobacteria</taxon>
    </lineage>
</organism>
<dbReference type="EMBL" id="PEYU01000012">
    <property type="protein sequence ID" value="PIS22689.1"/>
    <property type="molecule type" value="Genomic_DNA"/>
</dbReference>
<name>A0A2H0XEW2_UNCKA</name>
<dbReference type="Proteomes" id="UP000231252">
    <property type="component" value="Unassembled WGS sequence"/>
</dbReference>
<protein>
    <recommendedName>
        <fullName evidence="3">Transcriptional regulator</fullName>
    </recommendedName>
</protein>
<evidence type="ECO:0008006" key="3">
    <source>
        <dbReference type="Google" id="ProtNLM"/>
    </source>
</evidence>
<evidence type="ECO:0000313" key="2">
    <source>
        <dbReference type="Proteomes" id="UP000231252"/>
    </source>
</evidence>
<accession>A0A2H0XEW2</accession>